<dbReference type="InterPro" id="IPR051150">
    <property type="entry name" value="SWT21/TCAB1_mRNA_Telomere"/>
</dbReference>
<reference evidence="1" key="2">
    <citation type="submission" date="2020-05" db="UniProtKB">
        <authorList>
            <consortium name="EnsemblMetazoa"/>
        </authorList>
    </citation>
    <scope>IDENTIFICATION</scope>
    <source>
        <strain evidence="1">IAEA</strain>
    </source>
</reference>
<dbReference type="Proteomes" id="UP000092460">
    <property type="component" value="Unassembled WGS sequence"/>
</dbReference>
<dbReference type="EnsemblMetazoa" id="GPPI050330-RA">
    <property type="protein sequence ID" value="GPPI050330-PA"/>
    <property type="gene ID" value="GPPI050330"/>
</dbReference>
<evidence type="ECO:0000313" key="1">
    <source>
        <dbReference type="EnsemblMetazoa" id="GPPI050330-PA"/>
    </source>
</evidence>
<organism evidence="1 2">
    <name type="scientific">Glossina palpalis gambiensis</name>
    <dbReference type="NCBI Taxonomy" id="67801"/>
    <lineage>
        <taxon>Eukaryota</taxon>
        <taxon>Metazoa</taxon>
        <taxon>Ecdysozoa</taxon>
        <taxon>Arthropoda</taxon>
        <taxon>Hexapoda</taxon>
        <taxon>Insecta</taxon>
        <taxon>Pterygota</taxon>
        <taxon>Neoptera</taxon>
        <taxon>Endopterygota</taxon>
        <taxon>Diptera</taxon>
        <taxon>Brachycera</taxon>
        <taxon>Muscomorpha</taxon>
        <taxon>Hippoboscoidea</taxon>
        <taxon>Glossinidae</taxon>
        <taxon>Glossina</taxon>
    </lineage>
</organism>
<proteinExistence type="predicted"/>
<dbReference type="AlphaFoldDB" id="A0A1B0C6A9"/>
<name>A0A1B0C6A9_9MUSC</name>
<sequence>MRRFIPVEPIEEDDKVKAEICKILTAEHIKEYVKAEEFEEKFSGPCHLSPNRNRPSLLAAFEDENGKIVFSKIDFAQKRKQSHKNPREILNELKETDKKINELKEQGESVTSRQHEPIHMCDAFTGKLRCTYRGYDEVDEVEHAISLLFSNDGQKVMVGCKKSIQIFDPNICNIHCSPGRKCSNIAVKQTGSCFAAYRRYCMVALFSNKR</sequence>
<dbReference type="VEuPathDB" id="VectorBase:GPPI050330"/>
<dbReference type="STRING" id="67801.A0A1B0C6A9"/>
<evidence type="ECO:0000313" key="2">
    <source>
        <dbReference type="Proteomes" id="UP000092460"/>
    </source>
</evidence>
<dbReference type="PANTHER" id="PTHR13211:SF0">
    <property type="entry name" value="TELOMERASE CAJAL BODY PROTEIN 1"/>
    <property type="match status" value="1"/>
</dbReference>
<keyword evidence="2" id="KW-1185">Reference proteome</keyword>
<protein>
    <submittedName>
        <fullName evidence="1">Uncharacterized protein</fullName>
    </submittedName>
</protein>
<dbReference type="GO" id="GO:0030576">
    <property type="term" value="P:Cajal body organization"/>
    <property type="evidence" value="ECO:0007669"/>
    <property type="project" value="TreeGrafter"/>
</dbReference>
<dbReference type="PANTHER" id="PTHR13211">
    <property type="entry name" value="TELOMERASE CAJAL BODY PROTEIN 1"/>
    <property type="match status" value="1"/>
</dbReference>
<reference evidence="2" key="1">
    <citation type="submission" date="2015-01" db="EMBL/GenBank/DDBJ databases">
        <authorList>
            <person name="Aksoy S."/>
            <person name="Warren W."/>
            <person name="Wilson R.K."/>
        </authorList>
    </citation>
    <scope>NUCLEOTIDE SEQUENCE [LARGE SCALE GENOMIC DNA]</scope>
    <source>
        <strain evidence="2">IAEA</strain>
    </source>
</reference>
<accession>A0A1B0C6A9</accession>
<dbReference type="EMBL" id="JXJN01026522">
    <property type="status" value="NOT_ANNOTATED_CDS"/>
    <property type="molecule type" value="Genomic_DNA"/>
</dbReference>
<dbReference type="GO" id="GO:0015030">
    <property type="term" value="C:Cajal body"/>
    <property type="evidence" value="ECO:0007669"/>
    <property type="project" value="TreeGrafter"/>
</dbReference>
<dbReference type="GO" id="GO:0003723">
    <property type="term" value="F:RNA binding"/>
    <property type="evidence" value="ECO:0007669"/>
    <property type="project" value="TreeGrafter"/>
</dbReference>